<keyword evidence="8" id="KW-1185">Reference proteome</keyword>
<keyword evidence="5" id="KW-0998">Cell outer membrane</keyword>
<dbReference type="PANTHER" id="PTHR30026:SF20">
    <property type="entry name" value="OUTER MEMBRANE PROTEIN TOLC"/>
    <property type="match status" value="1"/>
</dbReference>
<keyword evidence="3" id="KW-0812">Transmembrane</keyword>
<dbReference type="STRING" id="748449.Halha_1363"/>
<proteinExistence type="predicted"/>
<dbReference type="GO" id="GO:1990281">
    <property type="term" value="C:efflux pump complex"/>
    <property type="evidence" value="ECO:0007669"/>
    <property type="project" value="TreeGrafter"/>
</dbReference>
<dbReference type="Proteomes" id="UP000010880">
    <property type="component" value="Chromosome"/>
</dbReference>
<dbReference type="Gene3D" id="1.20.1600.10">
    <property type="entry name" value="Outer membrane efflux proteins (OEP)"/>
    <property type="match status" value="2"/>
</dbReference>
<dbReference type="AlphaFoldDB" id="L0KB69"/>
<evidence type="ECO:0000256" key="4">
    <source>
        <dbReference type="ARBA" id="ARBA00023136"/>
    </source>
</evidence>
<evidence type="ECO:0000313" key="8">
    <source>
        <dbReference type="Proteomes" id="UP000010880"/>
    </source>
</evidence>
<keyword evidence="4" id="KW-0472">Membrane</keyword>
<dbReference type="HOGENOM" id="CLU_766421_0_0_9"/>
<evidence type="ECO:0000256" key="5">
    <source>
        <dbReference type="ARBA" id="ARBA00023237"/>
    </source>
</evidence>
<feature type="coiled-coil region" evidence="6">
    <location>
        <begin position="214"/>
        <end position="297"/>
    </location>
</feature>
<dbReference type="SUPFAM" id="SSF56954">
    <property type="entry name" value="Outer membrane efflux proteins (OEP)"/>
    <property type="match status" value="1"/>
</dbReference>
<keyword evidence="6" id="KW-0175">Coiled coil</keyword>
<dbReference type="eggNOG" id="COG1538">
    <property type="taxonomic scope" value="Bacteria"/>
</dbReference>
<dbReference type="GO" id="GO:0009279">
    <property type="term" value="C:cell outer membrane"/>
    <property type="evidence" value="ECO:0007669"/>
    <property type="project" value="UniProtKB-SubCell"/>
</dbReference>
<name>L0KB69_HALHC</name>
<dbReference type="GO" id="GO:0015562">
    <property type="term" value="F:efflux transmembrane transporter activity"/>
    <property type="evidence" value="ECO:0007669"/>
    <property type="project" value="InterPro"/>
</dbReference>
<reference evidence="8" key="1">
    <citation type="submission" date="2012-02" db="EMBL/GenBank/DDBJ databases">
        <title>The complete genome of Halobacteroides halobius DSM 5150.</title>
        <authorList>
            <person name="Lucas S."/>
            <person name="Copeland A."/>
            <person name="Lapidus A."/>
            <person name="Glavina del Rio T."/>
            <person name="Dalin E."/>
            <person name="Tice H."/>
            <person name="Bruce D."/>
            <person name="Goodwin L."/>
            <person name="Pitluck S."/>
            <person name="Peters L."/>
            <person name="Mikhailova N."/>
            <person name="Gu W."/>
            <person name="Kyrpides N."/>
            <person name="Mavromatis K."/>
            <person name="Ivanova N."/>
            <person name="Brettin T."/>
            <person name="Detter J.C."/>
            <person name="Han C."/>
            <person name="Larimer F."/>
            <person name="Land M."/>
            <person name="Hauser L."/>
            <person name="Markowitz V."/>
            <person name="Cheng J.-F."/>
            <person name="Hugenholtz P."/>
            <person name="Woyke T."/>
            <person name="Wu D."/>
            <person name="Tindall B."/>
            <person name="Pomrenke H."/>
            <person name="Brambilla E."/>
            <person name="Klenk H.-P."/>
            <person name="Eisen J.A."/>
        </authorList>
    </citation>
    <scope>NUCLEOTIDE SEQUENCE [LARGE SCALE GENOMIC DNA]</scope>
    <source>
        <strain evidence="8">ATCC 35273 / DSM 5150 / MD-1</strain>
    </source>
</reference>
<dbReference type="EMBL" id="CP003359">
    <property type="protein sequence ID" value="AGB41308.1"/>
    <property type="molecule type" value="Genomic_DNA"/>
</dbReference>
<accession>L0KB69</accession>
<dbReference type="GO" id="GO:0015288">
    <property type="term" value="F:porin activity"/>
    <property type="evidence" value="ECO:0007669"/>
    <property type="project" value="TreeGrafter"/>
</dbReference>
<dbReference type="KEGG" id="hhl:Halha_1363"/>
<evidence type="ECO:0000256" key="3">
    <source>
        <dbReference type="ARBA" id="ARBA00022692"/>
    </source>
</evidence>
<keyword evidence="2" id="KW-1134">Transmembrane beta strand</keyword>
<evidence type="ECO:0000256" key="1">
    <source>
        <dbReference type="ARBA" id="ARBA00004442"/>
    </source>
</evidence>
<evidence type="ECO:0000256" key="6">
    <source>
        <dbReference type="SAM" id="Coils"/>
    </source>
</evidence>
<evidence type="ECO:0000313" key="7">
    <source>
        <dbReference type="EMBL" id="AGB41308.1"/>
    </source>
</evidence>
<sequence>MKFKIRIVLYVVILTLVTTGVGFSADEKTGLAKLLNLGLKRNTNLKIAKLKLDNAKVEFQKSKLNNLATQSQCSKMQANITLLQARNQYYKTQSQLVKKLITKYSKVLLAKQNLAIKQKRYKLEQIRLNKTKAQVDKGYKNNLALIKQINKFQTAKFDLEQAKNNYQTTLRELKFMINQIKKLAIKFKNLKAPQIWQIAKKEVLKIGTANSINLKIQQKNIKLAQQELKKAQQVLTPKLDLKKLKNNLQIAKLKKDKLKQSLKNSLYTNYYQFKQAIKQLNLRRKDLNQIKKNYNLVDKKAAQGLVSPEEVLASKVQLLQTKYDYQSAVINYYSQELALKTVMRLEVEGLINGFSQE</sequence>
<dbReference type="InterPro" id="IPR051906">
    <property type="entry name" value="TolC-like"/>
</dbReference>
<dbReference type="PANTHER" id="PTHR30026">
    <property type="entry name" value="OUTER MEMBRANE PROTEIN TOLC"/>
    <property type="match status" value="1"/>
</dbReference>
<dbReference type="OrthoDB" id="2112924at2"/>
<evidence type="ECO:0000256" key="2">
    <source>
        <dbReference type="ARBA" id="ARBA00022452"/>
    </source>
</evidence>
<dbReference type="RefSeq" id="WP_015327030.1">
    <property type="nucleotide sequence ID" value="NC_019978.1"/>
</dbReference>
<comment type="subcellular location">
    <subcellularLocation>
        <location evidence="1">Cell outer membrane</location>
    </subcellularLocation>
</comment>
<protein>
    <submittedName>
        <fullName evidence="7">Outer membrane protein</fullName>
    </submittedName>
</protein>
<gene>
    <name evidence="7" type="ordered locus">Halha_1363</name>
</gene>
<organism evidence="7 8">
    <name type="scientific">Halobacteroides halobius (strain ATCC 35273 / DSM 5150 / MD-1)</name>
    <dbReference type="NCBI Taxonomy" id="748449"/>
    <lineage>
        <taxon>Bacteria</taxon>
        <taxon>Bacillati</taxon>
        <taxon>Bacillota</taxon>
        <taxon>Clostridia</taxon>
        <taxon>Halanaerobiales</taxon>
        <taxon>Halobacteroidaceae</taxon>
        <taxon>Halobacteroides</taxon>
    </lineage>
</organism>